<name>A0A3D8SL33_9EURO</name>
<dbReference type="GeneID" id="38114051"/>
<comment type="caution">
    <text evidence="2">The sequence shown here is derived from an EMBL/GenBank/DDBJ whole genome shotgun (WGS) entry which is preliminary data.</text>
</comment>
<accession>A0A3D8SL33</accession>
<dbReference type="RefSeq" id="XP_026606563.1">
    <property type="nucleotide sequence ID" value="XM_026745697.1"/>
</dbReference>
<feature type="transmembrane region" description="Helical" evidence="1">
    <location>
        <begin position="38"/>
        <end position="60"/>
    </location>
</feature>
<dbReference type="AlphaFoldDB" id="A0A3D8SL33"/>
<dbReference type="PANTHER" id="PTHR35394:SF5">
    <property type="entry name" value="DUF3176 DOMAIN-CONTAINING PROTEIN"/>
    <property type="match status" value="1"/>
</dbReference>
<evidence type="ECO:0000313" key="3">
    <source>
        <dbReference type="Proteomes" id="UP000256690"/>
    </source>
</evidence>
<gene>
    <name evidence="2" type="ORF">DSM5745_03681</name>
</gene>
<dbReference type="Pfam" id="PF11374">
    <property type="entry name" value="DUF3176"/>
    <property type="match status" value="1"/>
</dbReference>
<feature type="transmembrane region" description="Helical" evidence="1">
    <location>
        <begin position="80"/>
        <end position="100"/>
    </location>
</feature>
<dbReference type="EMBL" id="PVWQ01000003">
    <property type="protein sequence ID" value="RDW87039.1"/>
    <property type="molecule type" value="Genomic_DNA"/>
</dbReference>
<dbReference type="PANTHER" id="PTHR35394">
    <property type="entry name" value="DUF3176 DOMAIN-CONTAINING PROTEIN"/>
    <property type="match status" value="1"/>
</dbReference>
<evidence type="ECO:0000256" key="1">
    <source>
        <dbReference type="SAM" id="Phobius"/>
    </source>
</evidence>
<dbReference type="InterPro" id="IPR021514">
    <property type="entry name" value="DUF3176"/>
</dbReference>
<evidence type="ECO:0000313" key="2">
    <source>
        <dbReference type="EMBL" id="RDW87039.1"/>
    </source>
</evidence>
<dbReference type="OrthoDB" id="5376804at2759"/>
<keyword evidence="3" id="KW-1185">Reference proteome</keyword>
<dbReference type="Proteomes" id="UP000256690">
    <property type="component" value="Unassembled WGS sequence"/>
</dbReference>
<protein>
    <submittedName>
        <fullName evidence="2">Uncharacterized protein</fullName>
    </submittedName>
</protein>
<organism evidence="2 3">
    <name type="scientific">Aspergillus mulundensis</name>
    <dbReference type="NCBI Taxonomy" id="1810919"/>
    <lineage>
        <taxon>Eukaryota</taxon>
        <taxon>Fungi</taxon>
        <taxon>Dikarya</taxon>
        <taxon>Ascomycota</taxon>
        <taxon>Pezizomycotina</taxon>
        <taxon>Eurotiomycetes</taxon>
        <taxon>Eurotiomycetidae</taxon>
        <taxon>Eurotiales</taxon>
        <taxon>Aspergillaceae</taxon>
        <taxon>Aspergillus</taxon>
        <taxon>Aspergillus subgen. Nidulantes</taxon>
    </lineage>
</organism>
<proteinExistence type="predicted"/>
<keyword evidence="1" id="KW-0472">Membrane</keyword>
<reference evidence="2 3" key="1">
    <citation type="journal article" date="2018" name="IMA Fungus">
        <title>IMA Genome-F 9: Draft genome sequence of Annulohypoxylon stygium, Aspergillus mulundensis, Berkeleyomyces basicola (syn. Thielaviopsis basicola), Ceratocystis smalleyi, two Cercospora beticola strains, Coleophoma cylindrospora, Fusarium fracticaudum, Phialophora cf. hyalina, and Morchella septimelata.</title>
        <authorList>
            <person name="Wingfield B.D."/>
            <person name="Bills G.F."/>
            <person name="Dong Y."/>
            <person name="Huang W."/>
            <person name="Nel W.J."/>
            <person name="Swalarsk-Parry B.S."/>
            <person name="Vaghefi N."/>
            <person name="Wilken P.M."/>
            <person name="An Z."/>
            <person name="de Beer Z.W."/>
            <person name="De Vos L."/>
            <person name="Chen L."/>
            <person name="Duong T.A."/>
            <person name="Gao Y."/>
            <person name="Hammerbacher A."/>
            <person name="Kikkert J.R."/>
            <person name="Li Y."/>
            <person name="Li H."/>
            <person name="Li K."/>
            <person name="Li Q."/>
            <person name="Liu X."/>
            <person name="Ma X."/>
            <person name="Naidoo K."/>
            <person name="Pethybridge S.J."/>
            <person name="Sun J."/>
            <person name="Steenkamp E.T."/>
            <person name="van der Nest M.A."/>
            <person name="van Wyk S."/>
            <person name="Wingfield M.J."/>
            <person name="Xiong C."/>
            <person name="Yue Q."/>
            <person name="Zhang X."/>
        </authorList>
    </citation>
    <scope>NUCLEOTIDE SEQUENCE [LARGE SCALE GENOMIC DNA]</scope>
    <source>
        <strain evidence="2 3">DSM 5745</strain>
    </source>
</reference>
<sequence length="562" mass="62304">MATDQNEPMSYPYEALDVAQAPEPPEYKRHHIFSPSEWLLETATSILALGLLIGIAYIFWYMDNKPLSAWRGPVSLSASISVLTTTCATALMHGASTFIGQLKWRHFRKSPQKLSHLETFDEASRGVWGSILLLTTVKWDIATIGAVITILRLAFSPFAQQVILIEQRDTITADDTVTFGYTHNYSRNFDGELANTRVEAFPQDPSLQSAIVQGLYGIISPAIFTCPSTCRWTGSYITLGFKSSCRNVTEATLRSADCTFDSRLHNSTCVMTTPGGVGVVTRYWYTDLATSYYMNATSLLDNKSGVQYSVLPDTFPELTRFAIYRATPDDNFNATNINVTQCSLFLTAYEYVDANANGQEFTFGRVRELNFEDKNPWAPDGSVDYPQYKTNQTQFGDKLVPELGTNHPTLIALENFFESSAIVTEWVKGNYVNKNSGLAAALAGDVDIPARFEQMAGAMTDYLRSTGPNALLAHGDRVESVPFVSCRWPYFIVPVLTEALAFLFAALTCLSNRGSKRIPLWKSSTLAVLACHYDDQVGVLRGSSEDVEELETAAEKVKVQLL</sequence>
<keyword evidence="1" id="KW-0812">Transmembrane</keyword>
<keyword evidence="1" id="KW-1133">Transmembrane helix</keyword>
<dbReference type="STRING" id="1810919.A0A3D8SL33"/>